<feature type="coiled-coil region" evidence="1">
    <location>
        <begin position="39"/>
        <end position="66"/>
    </location>
</feature>
<dbReference type="InterPro" id="IPR007060">
    <property type="entry name" value="FtsL/DivIC"/>
</dbReference>
<sequence length="95" mass="10954">MRISRPVVYALILITVLFLSFTIPGDKGLIRSYQLYQELKHLKAQNASLKVKNESLAQEALMLKENLAYIEHVIVQEMNLVRPGDKIVVFKKEKK</sequence>
<gene>
    <name evidence="2" type="ORF">SCFA_40017</name>
</gene>
<dbReference type="AlphaFoldDB" id="A0A485M0X6"/>
<keyword evidence="2" id="KW-0132">Cell division</keyword>
<accession>A0A485M0X6</accession>
<reference evidence="2" key="1">
    <citation type="submission" date="2019-03" db="EMBL/GenBank/DDBJ databases">
        <authorList>
            <person name="Hao L."/>
        </authorList>
    </citation>
    <scope>NUCLEOTIDE SEQUENCE</scope>
</reference>
<keyword evidence="1" id="KW-0175">Coiled coil</keyword>
<organism evidence="2">
    <name type="scientific">anaerobic digester metagenome</name>
    <dbReference type="NCBI Taxonomy" id="1263854"/>
    <lineage>
        <taxon>unclassified sequences</taxon>
        <taxon>metagenomes</taxon>
        <taxon>ecological metagenomes</taxon>
    </lineage>
</organism>
<dbReference type="Pfam" id="PF04977">
    <property type="entry name" value="DivIC"/>
    <property type="match status" value="1"/>
</dbReference>
<name>A0A485M0X6_9ZZZZ</name>
<evidence type="ECO:0000256" key="1">
    <source>
        <dbReference type="SAM" id="Coils"/>
    </source>
</evidence>
<proteinExistence type="predicted"/>
<protein>
    <submittedName>
        <fullName evidence="2">Cell division protein FtsB</fullName>
    </submittedName>
</protein>
<evidence type="ECO:0000313" key="2">
    <source>
        <dbReference type="EMBL" id="VFU15126.1"/>
    </source>
</evidence>
<keyword evidence="2" id="KW-0131">Cell cycle</keyword>
<dbReference type="GO" id="GO:0051301">
    <property type="term" value="P:cell division"/>
    <property type="evidence" value="ECO:0007669"/>
    <property type="project" value="UniProtKB-KW"/>
</dbReference>
<dbReference type="EMBL" id="CAADRM010000103">
    <property type="protein sequence ID" value="VFU15126.1"/>
    <property type="molecule type" value="Genomic_DNA"/>
</dbReference>